<evidence type="ECO:0000313" key="3">
    <source>
        <dbReference type="EMBL" id="MER2998893.1"/>
    </source>
</evidence>
<proteinExistence type="predicted"/>
<dbReference type="PANTHER" id="PTHR38434:SF1">
    <property type="entry name" value="BLL2549 PROTEIN"/>
    <property type="match status" value="1"/>
</dbReference>
<name>A0ABV1RWZ3_9BACT</name>
<dbReference type="PANTHER" id="PTHR38434">
    <property type="entry name" value="BLL2549 PROTEIN"/>
    <property type="match status" value="1"/>
</dbReference>
<feature type="transmembrane region" description="Helical" evidence="2">
    <location>
        <begin position="331"/>
        <end position="354"/>
    </location>
</feature>
<accession>A0ABV1RWZ3</accession>
<dbReference type="RefSeq" id="WP_350413377.1">
    <property type="nucleotide sequence ID" value="NZ_JBEOKT010000015.1"/>
</dbReference>
<feature type="transmembrane region" description="Helical" evidence="2">
    <location>
        <begin position="467"/>
        <end position="490"/>
    </location>
</feature>
<dbReference type="InterPro" id="IPR019286">
    <property type="entry name" value="DUF2339_TM"/>
</dbReference>
<gene>
    <name evidence="3" type="ORF">ABS362_15165</name>
</gene>
<keyword evidence="2" id="KW-0472">Membrane</keyword>
<evidence type="ECO:0000256" key="1">
    <source>
        <dbReference type="SAM" id="MobiDB-lite"/>
    </source>
</evidence>
<feature type="transmembrane region" description="Helical" evidence="2">
    <location>
        <begin position="420"/>
        <end position="438"/>
    </location>
</feature>
<feature type="transmembrane region" description="Helical" evidence="2">
    <location>
        <begin position="572"/>
        <end position="594"/>
    </location>
</feature>
<dbReference type="Proteomes" id="UP001476807">
    <property type="component" value="Unassembled WGS sequence"/>
</dbReference>
<feature type="transmembrane region" description="Helical" evidence="2">
    <location>
        <begin position="393"/>
        <end position="411"/>
    </location>
</feature>
<feature type="transmembrane region" description="Helical" evidence="2">
    <location>
        <begin position="444"/>
        <end position="460"/>
    </location>
</feature>
<feature type="transmembrane region" description="Helical" evidence="2">
    <location>
        <begin position="720"/>
        <end position="738"/>
    </location>
</feature>
<feature type="transmembrane region" description="Helical" evidence="2">
    <location>
        <begin position="233"/>
        <end position="265"/>
    </location>
</feature>
<feature type="transmembrane region" description="Helical" evidence="2">
    <location>
        <begin position="366"/>
        <end position="387"/>
    </location>
</feature>
<comment type="caution">
    <text evidence="3">The sequence shown here is derived from an EMBL/GenBank/DDBJ whole genome shotgun (WGS) entry which is preliminary data.</text>
</comment>
<keyword evidence="4" id="KW-1185">Reference proteome</keyword>
<keyword evidence="2" id="KW-0812">Transmembrane</keyword>
<protein>
    <submittedName>
        <fullName evidence="3">DUF2339 domain-containing protein</fullName>
    </submittedName>
</protein>
<organism evidence="3 4">
    <name type="scientific">Pontibacter populi</name>
    <dbReference type="NCBI Taxonomy" id="890055"/>
    <lineage>
        <taxon>Bacteria</taxon>
        <taxon>Pseudomonadati</taxon>
        <taxon>Bacteroidota</taxon>
        <taxon>Cytophagia</taxon>
        <taxon>Cytophagales</taxon>
        <taxon>Hymenobacteraceae</taxon>
        <taxon>Pontibacter</taxon>
    </lineage>
</organism>
<dbReference type="Pfam" id="PF10101">
    <property type="entry name" value="DUF2339"/>
    <property type="match status" value="1"/>
</dbReference>
<feature type="transmembrane region" description="Helical" evidence="2">
    <location>
        <begin position="645"/>
        <end position="666"/>
    </location>
</feature>
<feature type="transmembrane region" description="Helical" evidence="2">
    <location>
        <begin position="145"/>
        <end position="162"/>
    </location>
</feature>
<dbReference type="EMBL" id="JBEOKT010000015">
    <property type="protein sequence ID" value="MER2998893.1"/>
    <property type="molecule type" value="Genomic_DNA"/>
</dbReference>
<reference evidence="3 4" key="1">
    <citation type="submission" date="2024-06" db="EMBL/GenBank/DDBJ databases">
        <title>Pontibacter populi HYL7-15.</title>
        <authorList>
            <person name="Kim M.K."/>
        </authorList>
    </citation>
    <scope>NUCLEOTIDE SEQUENCE [LARGE SCALE GENOMIC DNA]</scope>
    <source>
        <strain evidence="3 4">HYL7-15</strain>
    </source>
</reference>
<feature type="transmembrane region" description="Helical" evidence="2">
    <location>
        <begin position="302"/>
        <end position="319"/>
    </location>
</feature>
<feature type="transmembrane region" description="Helical" evidence="2">
    <location>
        <begin position="277"/>
        <end position="297"/>
    </location>
</feature>
<feature type="transmembrane region" description="Helical" evidence="2">
    <location>
        <begin position="606"/>
        <end position="625"/>
    </location>
</feature>
<feature type="transmembrane region" description="Helical" evidence="2">
    <location>
        <begin position="545"/>
        <end position="566"/>
    </location>
</feature>
<feature type="transmembrane region" description="Helical" evidence="2">
    <location>
        <begin position="750"/>
        <end position="768"/>
    </location>
</feature>
<sequence length="812" mass="90878">MELALLLLIAISVLWYGKQLLNKLDNNQFDLHHLHKEIIDLREQLEKQTARSAPDVAAGAPKSAQEQPQVIRPVAPPAPTPPPVIPVPLRPEPAIRPEPRTQPLEQPVPVTTAAYTEVPTQPTEPSIFDKFLENLDWEKFIGENLINKLGIGILVLGIGFFVKYAIDQDWINEIGRVAIGILAGGALLGVAHRLRKTYQAFSSVLVGGGMAVLYFTIAIAFHEYQLFSQTVTFLLMVLLTGFSIFLSIAYNRIELAILALVGGFASPFMVSTGEGNYIVLFVFILILNLGILVLAYFKKWSLLNIIAYVFTIILYGGWLSTRVVDADNPPYIGALVFATLFYLVFFAMNIINNIKERRHFTGPEIMILLSNTFLYYSAGMYVLQYVAGGNYQGLFTISIAVFNFVFAYLLYKSQKADKNLVYLLIGLVLTFLSLTAPVQLKGNYITLFWALESVLLLWLSQRSGIKLIRVASVLVLTLMFFSLIMDWSLYYNQLAQPEPLAIVLNKVFITGIVAVLALAANLWLLQREHDLILIRYLPAEIYRAIVGFIVVLTLYLVLLLELQYTLDILGVSYATVYFIVGFYNYMYLFALLLLSARQPNQLLQNGVAVLSLIGIFLYFTILHPATYEARNAYLSGEGETFASFLLHYLPLVLVLLIVVHLLRLVAQQFGFNSQLGKVALWCASFVAVFLASAELEHLSVLLFYNPGDDLQALVAQIRKVGFPILWGISSFILMMIGMQHKLKTLRIVSLTLFFVTLLKLFIFDIHGISEGGKIAAFICLGVLLLVISFMYQKLKVLILTDDTATTNEVNNA</sequence>
<feature type="transmembrane region" description="Helical" evidence="2">
    <location>
        <begin position="774"/>
        <end position="791"/>
    </location>
</feature>
<keyword evidence="2" id="KW-1133">Transmembrane helix</keyword>
<feature type="region of interest" description="Disordered" evidence="1">
    <location>
        <begin position="49"/>
        <end position="68"/>
    </location>
</feature>
<feature type="transmembrane region" description="Helical" evidence="2">
    <location>
        <begin position="502"/>
        <end position="524"/>
    </location>
</feature>
<feature type="transmembrane region" description="Helical" evidence="2">
    <location>
        <begin position="200"/>
        <end position="221"/>
    </location>
</feature>
<evidence type="ECO:0000313" key="4">
    <source>
        <dbReference type="Proteomes" id="UP001476807"/>
    </source>
</evidence>
<evidence type="ECO:0000256" key="2">
    <source>
        <dbReference type="SAM" id="Phobius"/>
    </source>
</evidence>
<feature type="transmembrane region" description="Helical" evidence="2">
    <location>
        <begin position="678"/>
        <end position="700"/>
    </location>
</feature>